<evidence type="ECO:0000256" key="1">
    <source>
        <dbReference type="SAM" id="Phobius"/>
    </source>
</evidence>
<name>A0A1N6FDA2_9BACT</name>
<keyword evidence="3" id="KW-1185">Reference proteome</keyword>
<accession>A0A1N6FDA2</accession>
<dbReference type="Proteomes" id="UP000184694">
    <property type="component" value="Unassembled WGS sequence"/>
</dbReference>
<keyword evidence="1" id="KW-1133">Transmembrane helix</keyword>
<dbReference type="EMBL" id="FSRG01000004">
    <property type="protein sequence ID" value="SIN93229.1"/>
    <property type="molecule type" value="Genomic_DNA"/>
</dbReference>
<sequence length="89" mass="10388">MTFSELTGVVSAVLAAIPLLWLAFQYILQKRQEQKNRRFETYHALIKELVEGEDSKGPLFLDRQLAVVFELRRFVEYYEPSLRILRGAA</sequence>
<gene>
    <name evidence="2" type="ORF">SAMN02745161_1253</name>
</gene>
<evidence type="ECO:0000313" key="3">
    <source>
        <dbReference type="Proteomes" id="UP000184694"/>
    </source>
</evidence>
<proteinExistence type="predicted"/>
<dbReference type="AlphaFoldDB" id="A0A1N6FDA2"/>
<organism evidence="2 3">
    <name type="scientific">Halodesulfovibrio marinisediminis DSM 17456</name>
    <dbReference type="NCBI Taxonomy" id="1121457"/>
    <lineage>
        <taxon>Bacteria</taxon>
        <taxon>Pseudomonadati</taxon>
        <taxon>Thermodesulfobacteriota</taxon>
        <taxon>Desulfovibrionia</taxon>
        <taxon>Desulfovibrionales</taxon>
        <taxon>Desulfovibrionaceae</taxon>
        <taxon>Halodesulfovibrio</taxon>
    </lineage>
</organism>
<protein>
    <submittedName>
        <fullName evidence="2">Uncharacterized protein</fullName>
    </submittedName>
</protein>
<dbReference type="STRING" id="1121457.SAMN02745161_1253"/>
<keyword evidence="1" id="KW-0812">Transmembrane</keyword>
<keyword evidence="1" id="KW-0472">Membrane</keyword>
<evidence type="ECO:0000313" key="2">
    <source>
        <dbReference type="EMBL" id="SIN93229.1"/>
    </source>
</evidence>
<reference evidence="3" key="1">
    <citation type="submission" date="2016-11" db="EMBL/GenBank/DDBJ databases">
        <authorList>
            <person name="Varghese N."/>
            <person name="Submissions S."/>
        </authorList>
    </citation>
    <scope>NUCLEOTIDE SEQUENCE [LARGE SCALE GENOMIC DNA]</scope>
    <source>
        <strain evidence="3">DSM 17456</strain>
    </source>
</reference>
<feature type="transmembrane region" description="Helical" evidence="1">
    <location>
        <begin position="6"/>
        <end position="28"/>
    </location>
</feature>